<comment type="caution">
    <text evidence="2">The sequence shown here is derived from an EMBL/GenBank/DDBJ whole genome shotgun (WGS) entry which is preliminary data.</text>
</comment>
<dbReference type="EMBL" id="CAIIXF020000003">
    <property type="protein sequence ID" value="CAH1778762.1"/>
    <property type="molecule type" value="Genomic_DNA"/>
</dbReference>
<dbReference type="AlphaFoldDB" id="A0A8J1UVG8"/>
<dbReference type="SUPFAM" id="SSF55729">
    <property type="entry name" value="Acyl-CoA N-acyltransferases (Nat)"/>
    <property type="match status" value="1"/>
</dbReference>
<dbReference type="OrthoDB" id="6086192at2759"/>
<dbReference type="PANTHER" id="PTHR47403">
    <property type="entry name" value="LOC100145250 PROTEIN"/>
    <property type="match status" value="1"/>
</dbReference>
<name>A0A8J1UVG8_OWEFU</name>
<keyword evidence="3" id="KW-1185">Reference proteome</keyword>
<feature type="domain" description="Histidine N-acetyltransferase C-terminal" evidence="1">
    <location>
        <begin position="180"/>
        <end position="287"/>
    </location>
</feature>
<dbReference type="PANTHER" id="PTHR47403:SF6">
    <property type="entry name" value="N-ACETYLTRANSFERASE DOMAIN-CONTAINING PROTEIN"/>
    <property type="match status" value="1"/>
</dbReference>
<evidence type="ECO:0000259" key="1">
    <source>
        <dbReference type="Pfam" id="PF24066"/>
    </source>
</evidence>
<gene>
    <name evidence="2" type="ORF">OFUS_LOCUS5628</name>
</gene>
<evidence type="ECO:0000313" key="3">
    <source>
        <dbReference type="Proteomes" id="UP000749559"/>
    </source>
</evidence>
<proteinExistence type="predicted"/>
<reference evidence="2" key="1">
    <citation type="submission" date="2022-03" db="EMBL/GenBank/DDBJ databases">
        <authorList>
            <person name="Martin C."/>
        </authorList>
    </citation>
    <scope>NUCLEOTIDE SEQUENCE</scope>
</reference>
<evidence type="ECO:0000313" key="2">
    <source>
        <dbReference type="EMBL" id="CAH1778762.1"/>
    </source>
</evidence>
<dbReference type="Proteomes" id="UP000749559">
    <property type="component" value="Unassembled WGS sequence"/>
</dbReference>
<protein>
    <recommendedName>
        <fullName evidence="1">Histidine N-acetyltransferase C-terminal domain-containing protein</fullName>
    </recommendedName>
</protein>
<dbReference type="InterPro" id="IPR056483">
    <property type="entry name" value="Hisat_C"/>
</dbReference>
<sequence length="350" mass="39945">MGRQRSSIQSLQAEGYSARLAEPGDFQGIYNINTNVYWGLDYLPHYYQQFLKQSNRVCAVCVKQEQIVCFVILHVIDNGETILSEAARTHPLHQGKSLPGFTREYVRKYIKEKWPKVSLIKYVQRETLENLAKQEADPLVKILLRTHYVSFQVTTETLSNLLHTNRIPNCPAADQIGNILPLTMDETKDVLQNGTHWEHLFPTGTVIVNWECFNVTKLDNIGEIIERISTCFIMKSQQNNNRIQSLSFGTQYSTKYGDVYDIDYYGDLDINSLIGQFLSHMIHLERSSKESKVFPAVHFPREIPLEAAKYALDKVLTGFEYGRWGHGGSIASEKDGDLNIPFLPYGSSSL</sequence>
<dbReference type="Pfam" id="PF24066">
    <property type="entry name" value="Hisat_C"/>
    <property type="match status" value="1"/>
</dbReference>
<accession>A0A8J1UVG8</accession>
<dbReference type="InterPro" id="IPR016181">
    <property type="entry name" value="Acyl_CoA_acyltransferase"/>
</dbReference>
<organism evidence="2 3">
    <name type="scientific">Owenia fusiformis</name>
    <name type="common">Polychaete worm</name>
    <dbReference type="NCBI Taxonomy" id="6347"/>
    <lineage>
        <taxon>Eukaryota</taxon>
        <taxon>Metazoa</taxon>
        <taxon>Spiralia</taxon>
        <taxon>Lophotrochozoa</taxon>
        <taxon>Annelida</taxon>
        <taxon>Polychaeta</taxon>
        <taxon>Sedentaria</taxon>
        <taxon>Canalipalpata</taxon>
        <taxon>Sabellida</taxon>
        <taxon>Oweniida</taxon>
        <taxon>Oweniidae</taxon>
        <taxon>Owenia</taxon>
    </lineage>
</organism>